<proteinExistence type="predicted"/>
<dbReference type="Proteomes" id="UP000053732">
    <property type="component" value="Unassembled WGS sequence"/>
</dbReference>
<accession>A0A0G4PIT5</accession>
<reference evidence="1 2" key="1">
    <citation type="journal article" date="2014" name="Nat. Commun.">
        <title>Multiple recent horizontal transfers of a large genomic region in cheese making fungi.</title>
        <authorList>
            <person name="Cheeseman K."/>
            <person name="Ropars J."/>
            <person name="Renault P."/>
            <person name="Dupont J."/>
            <person name="Gouzy J."/>
            <person name="Branca A."/>
            <person name="Abraham A.L."/>
            <person name="Ceppi M."/>
            <person name="Conseiller E."/>
            <person name="Debuchy R."/>
            <person name="Malagnac F."/>
            <person name="Goarin A."/>
            <person name="Silar P."/>
            <person name="Lacoste S."/>
            <person name="Sallet E."/>
            <person name="Bensimon A."/>
            <person name="Giraud T."/>
            <person name="Brygoo Y."/>
        </authorList>
    </citation>
    <scope>NUCLEOTIDE SEQUENCE [LARGE SCALE GENOMIC DNA]</scope>
    <source>
        <strain evidence="2">FM 013</strain>
    </source>
</reference>
<dbReference type="InterPro" id="IPR011009">
    <property type="entry name" value="Kinase-like_dom_sf"/>
</dbReference>
<dbReference type="STRING" id="1429867.A0A0G4PIT5"/>
<evidence type="ECO:0000313" key="1">
    <source>
        <dbReference type="EMBL" id="CRL26317.1"/>
    </source>
</evidence>
<organism evidence="1 2">
    <name type="scientific">Penicillium camemberti (strain FM 013)</name>
    <dbReference type="NCBI Taxonomy" id="1429867"/>
    <lineage>
        <taxon>Eukaryota</taxon>
        <taxon>Fungi</taxon>
        <taxon>Dikarya</taxon>
        <taxon>Ascomycota</taxon>
        <taxon>Pezizomycotina</taxon>
        <taxon>Eurotiomycetes</taxon>
        <taxon>Eurotiomycetidae</taxon>
        <taxon>Eurotiales</taxon>
        <taxon>Aspergillaceae</taxon>
        <taxon>Penicillium</taxon>
    </lineage>
</organism>
<dbReference type="PANTHER" id="PTHR21310:SF37">
    <property type="entry name" value="AMINOGLYCOSIDE PHOSPHOTRANSFERASE DOMAIN-CONTAINING PROTEIN"/>
    <property type="match status" value="1"/>
</dbReference>
<dbReference type="SUPFAM" id="SSF56112">
    <property type="entry name" value="Protein kinase-like (PK-like)"/>
    <property type="match status" value="1"/>
</dbReference>
<dbReference type="PANTHER" id="PTHR21310">
    <property type="entry name" value="AMINOGLYCOSIDE PHOSPHOTRANSFERASE-RELATED-RELATED"/>
    <property type="match status" value="1"/>
</dbReference>
<keyword evidence="1" id="KW-0808">Transferase</keyword>
<name>A0A0G4PIT5_PENC3</name>
<dbReference type="EMBL" id="HG793151">
    <property type="protein sequence ID" value="CRL26317.1"/>
    <property type="molecule type" value="Genomic_DNA"/>
</dbReference>
<protein>
    <submittedName>
        <fullName evidence="1">Aminoglycoside phosphotransferase</fullName>
    </submittedName>
</protein>
<dbReference type="InterPro" id="IPR051678">
    <property type="entry name" value="AGP_Transferase"/>
</dbReference>
<gene>
    <name evidence="1" type="ORF">PCAMFM013_S018g000010</name>
</gene>
<dbReference type="AlphaFoldDB" id="A0A0G4PIT5"/>
<sequence>MSKALPLLRGEITYSKAQKEEINILRRLEYHNKQKEFFANLSRNKNQNWIKDVITHHLGLPSNDLCEVADVKDWLHGSFNVCIPVSINDWKARKQSGTRVLLRLRLPYRLGEDFCPGNCDEKIRCEAGTYAWLQGNCPDIPIPHLYGFATSDGETLSHIDNLPFLGRCFQHFRRLFLWCLGHSLPSLYVSYPPQTSRHEDDTLTPGYLLIEYIESNRGQMLSSTWLERYQDPRYRRTLFRDLSRILLSLARIPLPSIGSFIIDKYGYLQLANRPLSLEIQDLENDHIPTNMPRSQTYSAADSYVVDLLGLHNSRLRNQPNAINSLSDYIYQASALTAMQATFPSFLTKRLCRGPFTFILTDLHQSNIFVDDNWHITSLIDLEWACSRPTEMIRTPTWLTNKAVDEIAEEAVEYETVRSEFMEIMGNEEKLLDETSKNANLSEIMNQSWRSGTFWFSLALASPTGLFSGFYKQIQPRFTQYCPNRDEAFQETMPWYWSQHFVRVGATKRQDRIEYDTRLRAAFGVFTEVD</sequence>
<evidence type="ECO:0000313" key="2">
    <source>
        <dbReference type="Proteomes" id="UP000053732"/>
    </source>
</evidence>
<dbReference type="GO" id="GO:0016740">
    <property type="term" value="F:transferase activity"/>
    <property type="evidence" value="ECO:0007669"/>
    <property type="project" value="UniProtKB-KW"/>
</dbReference>
<keyword evidence="2" id="KW-1185">Reference proteome</keyword>